<proteinExistence type="predicted"/>
<reference evidence="2" key="4">
    <citation type="submission" date="2025-09" db="UniProtKB">
        <authorList>
            <consortium name="Ensembl"/>
        </authorList>
    </citation>
    <scope>IDENTIFICATION</scope>
</reference>
<name>A0A2I2Z370_GORGO</name>
<dbReference type="CDD" id="cd23610">
    <property type="entry name" value="TFP_LU_ECD_C9orf57"/>
    <property type="match status" value="1"/>
</dbReference>
<reference evidence="3" key="1">
    <citation type="submission" date="2011-05" db="EMBL/GenBank/DDBJ databases">
        <title>Insights into the evolution of the great apes provided by the gorilla genome.</title>
        <authorList>
            <person name="Scally A."/>
        </authorList>
    </citation>
    <scope>NUCLEOTIDE SEQUENCE [LARGE SCALE GENOMIC DNA]</scope>
</reference>
<evidence type="ECO:0000313" key="3">
    <source>
        <dbReference type="Proteomes" id="UP000001519"/>
    </source>
</evidence>
<evidence type="ECO:0000256" key="1">
    <source>
        <dbReference type="SAM" id="Phobius"/>
    </source>
</evidence>
<dbReference type="KEGG" id="ggo:101132089"/>
<reference evidence="2" key="3">
    <citation type="submission" date="2025-08" db="UniProtKB">
        <authorList>
            <consortium name="Ensembl"/>
        </authorList>
    </citation>
    <scope>IDENTIFICATION</scope>
</reference>
<dbReference type="OMA" id="CCHRPMC"/>
<dbReference type="Proteomes" id="UP000001519">
    <property type="component" value="Chromosome 9"/>
</dbReference>
<keyword evidence="1" id="KW-0472">Membrane</keyword>
<dbReference type="Ensembl" id="ENSGGOT00000051243.1">
    <property type="protein sequence ID" value="ENSGGOP00000041531.1"/>
    <property type="gene ID" value="ENSGGOG00000042125.1"/>
</dbReference>
<dbReference type="InParanoid" id="A0A2I2Z370"/>
<reference evidence="2 3" key="2">
    <citation type="journal article" date="2012" name="Nature">
        <title>Insights into hominid evolution from the gorilla genome sequence.</title>
        <authorList>
            <person name="Scally A."/>
            <person name="Dutheil J.Y."/>
            <person name="Hillier L.W."/>
            <person name="Jordan G.E."/>
            <person name="Goodhead I."/>
            <person name="Herrero J."/>
            <person name="Hobolth A."/>
            <person name="Lappalainen T."/>
            <person name="Mailund T."/>
            <person name="Marques-Bonet T."/>
            <person name="McCarthy S."/>
            <person name="Montgomery S.H."/>
            <person name="Schwalie P.C."/>
            <person name="Tang Y.A."/>
            <person name="Ward M.C."/>
            <person name="Xue Y."/>
            <person name="Yngvadottir B."/>
            <person name="Alkan C."/>
            <person name="Andersen L.N."/>
            <person name="Ayub Q."/>
            <person name="Ball E.V."/>
            <person name="Beal K."/>
            <person name="Bradley B.J."/>
            <person name="Chen Y."/>
            <person name="Clee C.M."/>
            <person name="Fitzgerald S."/>
            <person name="Graves T.A."/>
            <person name="Gu Y."/>
            <person name="Heath P."/>
            <person name="Heger A."/>
            <person name="Karakoc E."/>
            <person name="Kolb-Kokocinski A."/>
            <person name="Laird G.K."/>
            <person name="Lunter G."/>
            <person name="Meader S."/>
            <person name="Mort M."/>
            <person name="Mullikin J.C."/>
            <person name="Munch K."/>
            <person name="O'Connor T.D."/>
            <person name="Phillips A.D."/>
            <person name="Prado-Martinez J."/>
            <person name="Rogers A.S."/>
            <person name="Sajjadian S."/>
            <person name="Schmidt D."/>
            <person name="Shaw K."/>
            <person name="Simpson J.T."/>
            <person name="Stenson P.D."/>
            <person name="Turner D.J."/>
            <person name="Vigilant L."/>
            <person name="Vilella A.J."/>
            <person name="Whitener W."/>
            <person name="Zhu B."/>
            <person name="Cooper D.N."/>
            <person name="de Jong P."/>
            <person name="Dermitzakis E.T."/>
            <person name="Eichler E.E."/>
            <person name="Flicek P."/>
            <person name="Goldman N."/>
            <person name="Mundy N.I."/>
            <person name="Ning Z."/>
            <person name="Odom D.T."/>
            <person name="Ponting C.P."/>
            <person name="Quail M.A."/>
            <person name="Ryder O.A."/>
            <person name="Searle S.M."/>
            <person name="Warren W.C."/>
            <person name="Wilson R.K."/>
            <person name="Schierup M.H."/>
            <person name="Rogers J."/>
            <person name="Tyler-Smith C."/>
            <person name="Durbin R."/>
        </authorList>
    </citation>
    <scope>NUCLEOTIDE SEQUENCE [LARGE SCALE GENOMIC DNA]</scope>
</reference>
<dbReference type="Bgee" id="ENSGGOG00000042125">
    <property type="expression patterns" value="Expressed in testis"/>
</dbReference>
<sequence>MKKIEISGTCLSFHLLFGLEIRMRRIVFAGVILFRLLGVILFRLLGVILFGRLGDLGTCQTKPGQYWKEEVHIQDVGGLICRACNLSLPFHGCLLDLGTCQAEPGQYCKEEVHIQGGIQWYSIKGCTKNTSECFKSTLVKRILQLHELVTTHCCNHSLCNF</sequence>
<dbReference type="STRING" id="9593.ENSGGOP00000041531"/>
<evidence type="ECO:0000313" key="2">
    <source>
        <dbReference type="Ensembl" id="ENSGGOP00000041531.1"/>
    </source>
</evidence>
<dbReference type="InterPro" id="IPR031710">
    <property type="entry name" value="DUF4723"/>
</dbReference>
<gene>
    <name evidence="2" type="primary">C9orf57</name>
</gene>
<keyword evidence="1" id="KW-1133">Transmembrane helix</keyword>
<protein>
    <submittedName>
        <fullName evidence="2">Chromosome 9 open reading frame 57</fullName>
    </submittedName>
</protein>
<keyword evidence="1" id="KW-0812">Transmembrane</keyword>
<dbReference type="Pfam" id="PF15851">
    <property type="entry name" value="DUF4723"/>
    <property type="match status" value="1"/>
</dbReference>
<dbReference type="GeneTree" id="ENSGT00410000028408"/>
<dbReference type="EMBL" id="CABD030064262">
    <property type="status" value="NOT_ANNOTATED_CDS"/>
    <property type="molecule type" value="Genomic_DNA"/>
</dbReference>
<dbReference type="AlphaFoldDB" id="A0A2I2Z370"/>
<feature type="transmembrane region" description="Helical" evidence="1">
    <location>
        <begin position="26"/>
        <end position="50"/>
    </location>
</feature>
<keyword evidence="3" id="KW-1185">Reference proteome</keyword>
<accession>A0A2I2Z370</accession>
<organism evidence="2 3">
    <name type="scientific">Gorilla gorilla gorilla</name>
    <name type="common">Western lowland gorilla</name>
    <dbReference type="NCBI Taxonomy" id="9595"/>
    <lineage>
        <taxon>Eukaryota</taxon>
        <taxon>Metazoa</taxon>
        <taxon>Chordata</taxon>
        <taxon>Craniata</taxon>
        <taxon>Vertebrata</taxon>
        <taxon>Euteleostomi</taxon>
        <taxon>Mammalia</taxon>
        <taxon>Eutheria</taxon>
        <taxon>Euarchontoglires</taxon>
        <taxon>Primates</taxon>
        <taxon>Haplorrhini</taxon>
        <taxon>Catarrhini</taxon>
        <taxon>Hominidae</taxon>
        <taxon>Gorilla</taxon>
    </lineage>
</organism>